<evidence type="ECO:0000313" key="10">
    <source>
        <dbReference type="Proteomes" id="UP000008141"/>
    </source>
</evidence>
<dbReference type="GeneID" id="17357112"/>
<dbReference type="InterPro" id="IPR019734">
    <property type="entry name" value="TPR_rpt"/>
</dbReference>
<proteinExistence type="inferred from homology"/>
<feature type="compositionally biased region" description="Pro residues" evidence="7">
    <location>
        <begin position="211"/>
        <end position="220"/>
    </location>
</feature>
<evidence type="ECO:0000256" key="8">
    <source>
        <dbReference type="SAM" id="Phobius"/>
    </source>
</evidence>
<dbReference type="Gene3D" id="1.25.40.10">
    <property type="entry name" value="Tetratricopeptide repeat domain"/>
    <property type="match status" value="1"/>
</dbReference>
<dbReference type="GO" id="GO:0032977">
    <property type="term" value="F:membrane insertase activity"/>
    <property type="evidence" value="ECO:0007669"/>
    <property type="project" value="InterPro"/>
</dbReference>
<dbReference type="OrthoDB" id="2148490at2759"/>
<evidence type="ECO:0000256" key="2">
    <source>
        <dbReference type="ARBA" id="ARBA00010583"/>
    </source>
</evidence>
<reference evidence="9 10" key="1">
    <citation type="journal article" date="2010" name="Plant Cell">
        <title>The Chlorella variabilis NC64A genome reveals adaptation to photosymbiosis, coevolution with viruses, and cryptic sex.</title>
        <authorList>
            <person name="Blanc G."/>
            <person name="Duncan G."/>
            <person name="Agarkova I."/>
            <person name="Borodovsky M."/>
            <person name="Gurnon J."/>
            <person name="Kuo A."/>
            <person name="Lindquist E."/>
            <person name="Lucas S."/>
            <person name="Pangilinan J."/>
            <person name="Polle J."/>
            <person name="Salamov A."/>
            <person name="Terry A."/>
            <person name="Yamada T."/>
            <person name="Dunigan D.D."/>
            <person name="Grigoriev I.V."/>
            <person name="Claverie J.M."/>
            <person name="Van Etten J.L."/>
        </authorList>
    </citation>
    <scope>NUCLEOTIDE SEQUENCE [LARGE SCALE GENOMIC DNA]</scope>
    <source>
        <strain evidence="9 10">NC64A</strain>
    </source>
</reference>
<feature type="compositionally biased region" description="Low complexity" evidence="7">
    <location>
        <begin position="187"/>
        <end position="210"/>
    </location>
</feature>
<keyword evidence="6" id="KW-0802">TPR repeat</keyword>
<dbReference type="InterPro" id="IPR011990">
    <property type="entry name" value="TPR-like_helical_dom_sf"/>
</dbReference>
<gene>
    <name evidence="9" type="ORF">CHLNCDRAFT_142761</name>
</gene>
<comment type="similarity">
    <text evidence="2">Belongs to the OXA1/ALB3/YidC (TC 2.A.9.2) family.</text>
</comment>
<feature type="region of interest" description="Disordered" evidence="7">
    <location>
        <begin position="158"/>
        <end position="223"/>
    </location>
</feature>
<dbReference type="PANTHER" id="PTHR12428:SF65">
    <property type="entry name" value="CYTOCHROME C OXIDASE ASSEMBLY PROTEIN COX18, MITOCHONDRIAL"/>
    <property type="match status" value="1"/>
</dbReference>
<dbReference type="SMART" id="SM00028">
    <property type="entry name" value="TPR"/>
    <property type="match status" value="2"/>
</dbReference>
<feature type="compositionally biased region" description="Low complexity" evidence="7">
    <location>
        <begin position="606"/>
        <end position="616"/>
    </location>
</feature>
<keyword evidence="3 8" id="KW-0812">Transmembrane</keyword>
<dbReference type="PANTHER" id="PTHR12428">
    <property type="entry name" value="OXA1"/>
    <property type="match status" value="1"/>
</dbReference>
<dbReference type="EMBL" id="GL433839">
    <property type="protein sequence ID" value="EFN57373.1"/>
    <property type="molecule type" value="Genomic_DNA"/>
</dbReference>
<feature type="region of interest" description="Disordered" evidence="7">
    <location>
        <begin position="592"/>
        <end position="632"/>
    </location>
</feature>
<sequence>MATLSTAQRAARVMRWAGPLESTTLLAFRSFSSSSGEAAGAGGQALGLGSSAGAASLDAAADSLAVAADGATAAAAAAAGGGGDPGAVLGAAMAAVDGLHAATGLPWWATICSVGVAVRVAMFPVSLQGMKASAALMPLLRQARDEVAASMRRQLNAAAPAAAAGATQQEEAERHGGGSRQQRWQRKQQAAAAAVAALQQQQQQRAAGSPSPLPPPPPGPSMRQILARFHQLRQAAGAPHPAWALASPLAQLPVFITAMAAIRTMSLSGWPGFSTGGGAWFPDLTLPAMDLATWTAPMGMAGVVLPVGIVLSMLANIDAAFTGKRACRMVAGWQQLDAKRRQLPAGSRQQASVMLWVMGGLRLLLEWMMVPLFAIALQLPQGALCYWAAGSGLALLQNHALKQPAVRRAVGLPTGTQQPTADAAPARPAPDAAAAAAAAVAAGAVGPIAAGVDPELRHFLLTTSDQAALFDRVAHLRAEGRAGATCTVLQRLLQLYPGQPNALYALGQLDAQSRARAWFGAAVAMHMQQEHDAAIHTFGKAAEAAQTDELRVRCWVSQATLHRKLGQLEAAVELLRRAAKAEPKVEQAYLQPLLAEMAGQPPGEGAQLEGQPQEQSQGEEGEEAEARRQGEK</sequence>
<name>E1Z8P2_CHLVA</name>
<keyword evidence="5 8" id="KW-0472">Membrane</keyword>
<dbReference type="Proteomes" id="UP000008141">
    <property type="component" value="Unassembled WGS sequence"/>
</dbReference>
<dbReference type="AlphaFoldDB" id="E1Z8P2"/>
<evidence type="ECO:0000256" key="5">
    <source>
        <dbReference type="ARBA" id="ARBA00023136"/>
    </source>
</evidence>
<evidence type="ECO:0000256" key="7">
    <source>
        <dbReference type="SAM" id="MobiDB-lite"/>
    </source>
</evidence>
<evidence type="ECO:0000256" key="3">
    <source>
        <dbReference type="ARBA" id="ARBA00022692"/>
    </source>
</evidence>
<dbReference type="RefSeq" id="XP_005849475.1">
    <property type="nucleotide sequence ID" value="XM_005849413.1"/>
</dbReference>
<evidence type="ECO:0000256" key="6">
    <source>
        <dbReference type="PROSITE-ProRule" id="PRU00339"/>
    </source>
</evidence>
<dbReference type="eggNOG" id="KOG1239">
    <property type="taxonomic scope" value="Eukaryota"/>
</dbReference>
<feature type="transmembrane region" description="Helical" evidence="8">
    <location>
        <begin position="353"/>
        <end position="377"/>
    </location>
</feature>
<feature type="repeat" description="TPR" evidence="6">
    <location>
        <begin position="552"/>
        <end position="585"/>
    </location>
</feature>
<dbReference type="OMA" id="KLIDACP"/>
<dbReference type="SUPFAM" id="SSF48452">
    <property type="entry name" value="TPR-like"/>
    <property type="match status" value="1"/>
</dbReference>
<comment type="subcellular location">
    <subcellularLocation>
        <location evidence="1">Membrane</location>
        <topology evidence="1">Multi-pass membrane protein</topology>
    </subcellularLocation>
</comment>
<feature type="transmembrane region" description="Helical" evidence="8">
    <location>
        <begin position="291"/>
        <end position="315"/>
    </location>
</feature>
<evidence type="ECO:0000313" key="9">
    <source>
        <dbReference type="EMBL" id="EFN57373.1"/>
    </source>
</evidence>
<evidence type="ECO:0000256" key="1">
    <source>
        <dbReference type="ARBA" id="ARBA00004141"/>
    </source>
</evidence>
<dbReference type="STRING" id="554065.E1Z8P2"/>
<dbReference type="GO" id="GO:0005743">
    <property type="term" value="C:mitochondrial inner membrane"/>
    <property type="evidence" value="ECO:0007669"/>
    <property type="project" value="TreeGrafter"/>
</dbReference>
<keyword evidence="10" id="KW-1185">Reference proteome</keyword>
<dbReference type="InterPro" id="IPR001708">
    <property type="entry name" value="YidC/ALB3/OXA1/COX18"/>
</dbReference>
<feature type="compositionally biased region" description="Low complexity" evidence="7">
    <location>
        <begin position="158"/>
        <end position="169"/>
    </location>
</feature>
<keyword evidence="4 8" id="KW-1133">Transmembrane helix</keyword>
<dbReference type="KEGG" id="cvr:CHLNCDRAFT_142761"/>
<dbReference type="FunCoup" id="E1Z8P2">
    <property type="interactions" value="50"/>
</dbReference>
<dbReference type="PROSITE" id="PS50005">
    <property type="entry name" value="TPR"/>
    <property type="match status" value="1"/>
</dbReference>
<dbReference type="InParanoid" id="E1Z8P2"/>
<accession>E1Z8P2</accession>
<dbReference type="GO" id="GO:0032979">
    <property type="term" value="P:protein insertion into mitochondrial inner membrane from matrix"/>
    <property type="evidence" value="ECO:0007669"/>
    <property type="project" value="TreeGrafter"/>
</dbReference>
<protein>
    <submittedName>
        <fullName evidence="9">Uncharacterized protein</fullName>
    </submittedName>
</protein>
<evidence type="ECO:0000256" key="4">
    <source>
        <dbReference type="ARBA" id="ARBA00022989"/>
    </source>
</evidence>
<organism evidence="10">
    <name type="scientific">Chlorella variabilis</name>
    <name type="common">Green alga</name>
    <dbReference type="NCBI Taxonomy" id="554065"/>
    <lineage>
        <taxon>Eukaryota</taxon>
        <taxon>Viridiplantae</taxon>
        <taxon>Chlorophyta</taxon>
        <taxon>core chlorophytes</taxon>
        <taxon>Trebouxiophyceae</taxon>
        <taxon>Chlorellales</taxon>
        <taxon>Chlorellaceae</taxon>
        <taxon>Chlorella clade</taxon>
        <taxon>Chlorella</taxon>
    </lineage>
</organism>